<dbReference type="Gene3D" id="3.20.20.140">
    <property type="entry name" value="Metal-dependent hydrolases"/>
    <property type="match status" value="1"/>
</dbReference>
<protein>
    <submittedName>
        <fullName evidence="2">Probable N-acyl-D-glutamate deacylase protein</fullName>
    </submittedName>
</protein>
<feature type="domain" description="Amidohydrolase 3" evidence="1">
    <location>
        <begin position="348"/>
        <end position="459"/>
    </location>
</feature>
<proteinExistence type="predicted"/>
<dbReference type="RefSeq" id="WP_007281189.1">
    <property type="nucleotide sequence ID" value="NZ_ABCK01000040.1"/>
</dbReference>
<feature type="domain" description="Amidohydrolase 3" evidence="1">
    <location>
        <begin position="49"/>
        <end position="247"/>
    </location>
</feature>
<keyword evidence="3" id="KW-1185">Reference proteome</keyword>
<name>A6DTP1_9BACT</name>
<accession>A6DTP1</accession>
<dbReference type="STRING" id="313628.LNTAR_07881"/>
<dbReference type="SUPFAM" id="SSF51338">
    <property type="entry name" value="Composite domain of metallo-dependent hydrolases"/>
    <property type="match status" value="1"/>
</dbReference>
<dbReference type="InterPro" id="IPR032466">
    <property type="entry name" value="Metal_Hydrolase"/>
</dbReference>
<dbReference type="AlphaFoldDB" id="A6DTP1"/>
<evidence type="ECO:0000259" key="1">
    <source>
        <dbReference type="Pfam" id="PF07969"/>
    </source>
</evidence>
<reference evidence="2 3" key="1">
    <citation type="journal article" date="2010" name="J. Bacteriol.">
        <title>Genome sequence of Lentisphaera araneosa HTCC2155T, the type species of the order Lentisphaerales in the phylum Lentisphaerae.</title>
        <authorList>
            <person name="Thrash J.C."/>
            <person name="Cho J.C."/>
            <person name="Vergin K.L."/>
            <person name="Morris R.M."/>
            <person name="Giovannoni S.J."/>
        </authorList>
    </citation>
    <scope>NUCLEOTIDE SEQUENCE [LARGE SCALE GENOMIC DNA]</scope>
    <source>
        <strain evidence="2 3">HTCC2155</strain>
    </source>
</reference>
<organism evidence="2 3">
    <name type="scientific">Lentisphaera araneosa HTCC2155</name>
    <dbReference type="NCBI Taxonomy" id="313628"/>
    <lineage>
        <taxon>Bacteria</taxon>
        <taxon>Pseudomonadati</taxon>
        <taxon>Lentisphaerota</taxon>
        <taxon>Lentisphaeria</taxon>
        <taxon>Lentisphaerales</taxon>
        <taxon>Lentisphaeraceae</taxon>
        <taxon>Lentisphaera</taxon>
    </lineage>
</organism>
<evidence type="ECO:0000313" key="3">
    <source>
        <dbReference type="Proteomes" id="UP000004947"/>
    </source>
</evidence>
<dbReference type="CDD" id="cd01297">
    <property type="entry name" value="D-aminoacylase"/>
    <property type="match status" value="1"/>
</dbReference>
<sequence>MDKKYSYLFQNALIFDGSGQAPYLSDLALKDDLVCAIGKLNQEQAEFIYDMEGKALAPGFIDVHTHDDNAVLKSPECLPKISQGVTTVIVGNCGLSAAPVRLSSAPPDPLNLLGTQGDFCFPNFKAYVQEVNRVQPAVNVAALVGHTALRVNHMTDLYREVSDSELVAMKDELDECLKQGAIGLSTGLAYATARQSNTEEVIELAKVLGANNGVYVTHLRNEFDQVIEAIEEAFSIAESGDIPLIISHLKCAGPDNWGRSGEILKFIESSPYSHRVHMDCYPYAAGSSTLDLGQVDERVKILITWSEAHPEISAKYLHEIAQEWGLSQYETAQKLQPAGAVYFSIDEDDMKKIISHPKTMIGSDGLPHDPHPHPRLWGTFPRVIGKLAREQKLMTVSTAIHKMTGLSAKNYKLRGRGSLAVGSFADLVVFDPEKIADTATFEKPISLAQGIEQVYVNGVKSFAEGKSQGRNGRYVAGKKKSHNLINQT</sequence>
<dbReference type="Proteomes" id="UP000004947">
    <property type="component" value="Unassembled WGS sequence"/>
</dbReference>
<dbReference type="EMBL" id="ABCK01000040">
    <property type="protein sequence ID" value="EDM24968.1"/>
    <property type="molecule type" value="Genomic_DNA"/>
</dbReference>
<gene>
    <name evidence="2" type="ORF">LNTAR_07881</name>
</gene>
<dbReference type="InterPro" id="IPR023100">
    <property type="entry name" value="D-aminoacylase_insert_dom_sf"/>
</dbReference>
<dbReference type="Gene3D" id="3.30.1490.130">
    <property type="entry name" value="D-aminoacylase. Domain 3"/>
    <property type="match status" value="1"/>
</dbReference>
<dbReference type="Gene3D" id="2.30.40.10">
    <property type="entry name" value="Urease, subunit C, domain 1"/>
    <property type="match status" value="1"/>
</dbReference>
<dbReference type="GO" id="GO:0016811">
    <property type="term" value="F:hydrolase activity, acting on carbon-nitrogen (but not peptide) bonds, in linear amides"/>
    <property type="evidence" value="ECO:0007669"/>
    <property type="project" value="InterPro"/>
</dbReference>
<dbReference type="PANTHER" id="PTHR11647">
    <property type="entry name" value="HYDRANTOINASE/DIHYDROPYRIMIDINASE FAMILY MEMBER"/>
    <property type="match status" value="1"/>
</dbReference>
<dbReference type="InterPro" id="IPR013108">
    <property type="entry name" value="Amidohydro_3"/>
</dbReference>
<dbReference type="InterPro" id="IPR011059">
    <property type="entry name" value="Metal-dep_hydrolase_composite"/>
</dbReference>
<evidence type="ECO:0000313" key="2">
    <source>
        <dbReference type="EMBL" id="EDM24968.1"/>
    </source>
</evidence>
<dbReference type="InterPro" id="IPR050378">
    <property type="entry name" value="Metallo-dep_Hydrolases_sf"/>
</dbReference>
<dbReference type="Pfam" id="PF07969">
    <property type="entry name" value="Amidohydro_3"/>
    <property type="match status" value="2"/>
</dbReference>
<dbReference type="PANTHER" id="PTHR11647:SF1">
    <property type="entry name" value="COLLAPSIN RESPONSE MEDIATOR PROTEIN"/>
    <property type="match status" value="1"/>
</dbReference>
<comment type="caution">
    <text evidence="2">The sequence shown here is derived from an EMBL/GenBank/DDBJ whole genome shotgun (WGS) entry which is preliminary data.</text>
</comment>
<dbReference type="SUPFAM" id="SSF51556">
    <property type="entry name" value="Metallo-dependent hydrolases"/>
    <property type="match status" value="1"/>
</dbReference>
<dbReference type="OrthoDB" id="9775607at2"/>
<dbReference type="eggNOG" id="COG3653">
    <property type="taxonomic scope" value="Bacteria"/>
</dbReference>